<evidence type="ECO:0000259" key="1">
    <source>
        <dbReference type="Pfam" id="PF06812"/>
    </source>
</evidence>
<dbReference type="InterPro" id="IPR017739">
    <property type="entry name" value="T6SS-assoc_VCA0119"/>
</dbReference>
<keyword evidence="3" id="KW-1185">Reference proteome</keyword>
<dbReference type="PANTHER" id="PTHR37024">
    <property type="entry name" value="TYPE VI SECRETION SYSTEM DUF2094 AND IMPA-RELATED DOMAIN PROTEIN"/>
    <property type="match status" value="1"/>
</dbReference>
<dbReference type="HOGENOM" id="CLU_026423_0_0_4"/>
<sequence length="531" mass="59502">MFAPFLTKLFGSRNPDELVRERMSAWDAWLQPLPSDNASGVGRDPGYEDAFFTIKDEVTKLSNVDDNLIARSCEQLLKEVGKDLRLAAYYTFARLRLDGSTGFADGIELTAALVDRFGDAVLPSRPEARKGAMEWLANSRLLDQMSRYEDFSPVDLERAMAALNLLINRTGLWAEAARPNLQPLVSRFEQGEVTPLPAAQAVTAGGTSVSPASPAMPVSVVGSTRDLLEQARVMAQFLRNQERGYLSSTRLIRCVRWDTLHDLPPCDQQSRTRLLPPRAELRQQFKRLVLQKQWHELLERVEGAFTEGANHLWFDLQYFQHTALEQAGAPYAGWGDLLRTDFALMLERLTGIERLAFSDGTPFADDTTLDWIARHAVVRDLEAGEAMAPLALSGEGTATDAGHWQEMEAQARDLLNSDGLEAAFGWLQRLPGVQSERQQFLQRWLMARLADHAGKPETALHLLNQLDSLTHSLQLARWEPALVFEIKHHLLRVLKQSANRKDADKPALLRRTEQLQAELIVLDPAQALGLT</sequence>
<name>A0A0A1FAC4_9BURK</name>
<protein>
    <submittedName>
        <fullName evidence="2">Uncharacterized protein ImpA</fullName>
    </submittedName>
</protein>
<gene>
    <name evidence="2" type="primary">impA</name>
    <name evidence="2" type="ORF">LT85_2333</name>
</gene>
<dbReference type="OrthoDB" id="9771118at2"/>
<evidence type="ECO:0000313" key="2">
    <source>
        <dbReference type="EMBL" id="AIY41491.1"/>
    </source>
</evidence>
<reference evidence="3" key="1">
    <citation type="journal article" date="2014" name="Soil Biol. Biochem.">
        <title>Structure and function of bacterial communities in ageing soils: Insights from the Mendocino ecological staircase.</title>
        <authorList>
            <person name="Uroz S."/>
            <person name="Tech J.J."/>
            <person name="Sawaya N.A."/>
            <person name="Frey-Klett P."/>
            <person name="Leveau J.H.J."/>
        </authorList>
    </citation>
    <scope>NUCLEOTIDE SEQUENCE [LARGE SCALE GENOMIC DNA]</scope>
    <source>
        <strain evidence="3">Cal35</strain>
    </source>
</reference>
<dbReference type="KEGG" id="care:LT85_2333"/>
<organism evidence="2 3">
    <name type="scientific">Collimonas arenae</name>
    <dbReference type="NCBI Taxonomy" id="279058"/>
    <lineage>
        <taxon>Bacteria</taxon>
        <taxon>Pseudomonadati</taxon>
        <taxon>Pseudomonadota</taxon>
        <taxon>Betaproteobacteria</taxon>
        <taxon>Burkholderiales</taxon>
        <taxon>Oxalobacteraceae</taxon>
        <taxon>Collimonas</taxon>
    </lineage>
</organism>
<dbReference type="STRING" id="279058.LT85_2333"/>
<dbReference type="PANTHER" id="PTHR37024:SF5">
    <property type="entry name" value="IMPA N-TERMINAL DOMAIN-CONTAINING PROTEIN"/>
    <property type="match status" value="1"/>
</dbReference>
<feature type="domain" description="ImpA N-terminal" evidence="1">
    <location>
        <begin position="37"/>
        <end position="137"/>
    </location>
</feature>
<dbReference type="Pfam" id="PF16989">
    <property type="entry name" value="T6SS_VasJ"/>
    <property type="match status" value="1"/>
</dbReference>
<dbReference type="AlphaFoldDB" id="A0A0A1FAC4"/>
<dbReference type="RefSeq" id="WP_038488841.1">
    <property type="nucleotide sequence ID" value="NZ_CP009962.1"/>
</dbReference>
<proteinExistence type="predicted"/>
<dbReference type="NCBIfam" id="TIGR03362">
    <property type="entry name" value="VI_chp_7"/>
    <property type="match status" value="1"/>
</dbReference>
<dbReference type="Proteomes" id="UP000030302">
    <property type="component" value="Chromosome"/>
</dbReference>
<dbReference type="InterPro" id="IPR010657">
    <property type="entry name" value="ImpA_N"/>
</dbReference>
<dbReference type="Pfam" id="PF06812">
    <property type="entry name" value="ImpA_N"/>
    <property type="match status" value="1"/>
</dbReference>
<dbReference type="EMBL" id="CP009962">
    <property type="protein sequence ID" value="AIY41491.1"/>
    <property type="molecule type" value="Genomic_DNA"/>
</dbReference>
<accession>A0A0A1FAC4</accession>
<evidence type="ECO:0000313" key="3">
    <source>
        <dbReference type="Proteomes" id="UP000030302"/>
    </source>
</evidence>